<protein>
    <submittedName>
        <fullName evidence="1">Uncharacterized protein</fullName>
    </submittedName>
</protein>
<sequence>MDLTRNKIKSLFESNRAMINYSVTKEDTDMIILCKKTDSYILKFDCRLQFDSFLRFNPFTIQLNKLENFVYDLIIEELKKYYCNDIGFVIKDFYKTDYSFSQEITSEAHLEEFLSEFYKCLSYYEQEVFPKLLDIKFLADYVGSVPFERKAEIVVGGSFPVHLFKKIAILKWGNHSRYEEYKNETLKLIDLYAIKKPEKTEEVAIFKQGFDYLITHLENEPNPF</sequence>
<name>A0A1Z4BPY0_9FLAO</name>
<dbReference type="KEGG" id="capn:CBG49_09865"/>
<dbReference type="RefSeq" id="WP_088594362.1">
    <property type="nucleotide sequence ID" value="NZ_CP022022.1"/>
</dbReference>
<gene>
    <name evidence="1" type="ORF">CBG49_09865</name>
</gene>
<reference evidence="2" key="1">
    <citation type="submission" date="2017-06" db="EMBL/GenBank/DDBJ databases">
        <title>Complete genome sequence of Capnocytophaga sp. KCOM 1579 (=ChDC OS43) isolated from a human refractory periapical abscess lesion.</title>
        <authorList>
            <person name="Kook J.-K."/>
            <person name="Park S.-N."/>
            <person name="Lim Y.K."/>
            <person name="Roh H."/>
        </authorList>
    </citation>
    <scope>NUCLEOTIDE SEQUENCE [LARGE SCALE GENOMIC DNA]</scope>
    <source>
        <strain evidence="2">ChDC OS43</strain>
    </source>
</reference>
<dbReference type="EMBL" id="CP022022">
    <property type="protein sequence ID" value="ASF43357.1"/>
    <property type="molecule type" value="Genomic_DNA"/>
</dbReference>
<evidence type="ECO:0000313" key="2">
    <source>
        <dbReference type="Proteomes" id="UP000197007"/>
    </source>
</evidence>
<dbReference type="AlphaFoldDB" id="A0A1Z4BPY0"/>
<evidence type="ECO:0000313" key="1">
    <source>
        <dbReference type="EMBL" id="ASF43357.1"/>
    </source>
</evidence>
<proteinExistence type="predicted"/>
<accession>A0A1Z4BPY0</accession>
<organism evidence="1 2">
    <name type="scientific">Capnocytophaga endodontalis</name>
    <dbReference type="NCBI Taxonomy" id="2708117"/>
    <lineage>
        <taxon>Bacteria</taxon>
        <taxon>Pseudomonadati</taxon>
        <taxon>Bacteroidota</taxon>
        <taxon>Flavobacteriia</taxon>
        <taxon>Flavobacteriales</taxon>
        <taxon>Flavobacteriaceae</taxon>
        <taxon>Capnocytophaga</taxon>
    </lineage>
</organism>
<keyword evidence="2" id="KW-1185">Reference proteome</keyword>
<dbReference type="Proteomes" id="UP000197007">
    <property type="component" value="Chromosome"/>
</dbReference>